<evidence type="ECO:0000259" key="3">
    <source>
        <dbReference type="Pfam" id="PF17806"/>
    </source>
</evidence>
<feature type="domain" description="SoxA A3" evidence="3">
    <location>
        <begin position="379"/>
        <end position="457"/>
    </location>
</feature>
<evidence type="ECO:0000313" key="4">
    <source>
        <dbReference type="EMBL" id="MDD2179236.1"/>
    </source>
</evidence>
<dbReference type="Gene3D" id="3.50.50.60">
    <property type="entry name" value="FAD/NAD(P)-binding domain"/>
    <property type="match status" value="1"/>
</dbReference>
<protein>
    <submittedName>
        <fullName evidence="4">FAD-dependent oxidoreductase</fullName>
    </submittedName>
</protein>
<dbReference type="SUPFAM" id="SSF51905">
    <property type="entry name" value="FAD/NAD(P)-binding domain"/>
    <property type="match status" value="1"/>
</dbReference>
<dbReference type="RefSeq" id="WP_274112413.1">
    <property type="nucleotide sequence ID" value="NZ_JAPCKI010000011.1"/>
</dbReference>
<dbReference type="InterPro" id="IPR041117">
    <property type="entry name" value="SoxA_A3"/>
</dbReference>
<dbReference type="InterPro" id="IPR036188">
    <property type="entry name" value="FAD/NAD-bd_sf"/>
</dbReference>
<dbReference type="InterPro" id="IPR023753">
    <property type="entry name" value="FAD/NAD-binding_dom"/>
</dbReference>
<evidence type="ECO:0000313" key="5">
    <source>
        <dbReference type="Proteomes" id="UP001148932"/>
    </source>
</evidence>
<accession>A0ABT5RZV2</accession>
<organism evidence="4 5">
    <name type="scientific">Acidovorax benzenivorans</name>
    <dbReference type="NCBI Taxonomy" id="2987520"/>
    <lineage>
        <taxon>Bacteria</taxon>
        <taxon>Pseudomonadati</taxon>
        <taxon>Pseudomonadota</taxon>
        <taxon>Betaproteobacteria</taxon>
        <taxon>Burkholderiales</taxon>
        <taxon>Comamonadaceae</taxon>
        <taxon>Acidovorax</taxon>
    </lineage>
</organism>
<dbReference type="InterPro" id="IPR051691">
    <property type="entry name" value="Metab_Enz_Cyan_OpOx_G3PDH"/>
</dbReference>
<dbReference type="CDD" id="cd19946">
    <property type="entry name" value="GlpA-like_Fer2_BFD-like"/>
    <property type="match status" value="1"/>
</dbReference>
<keyword evidence="1" id="KW-0560">Oxidoreductase</keyword>
<dbReference type="PIRSF" id="PIRSF037495">
    <property type="entry name" value="Opine_OX_OoxA/HcnB"/>
    <property type="match status" value="1"/>
</dbReference>
<comment type="caution">
    <text evidence="4">The sequence shown here is derived from an EMBL/GenBank/DDBJ whole genome shotgun (WGS) entry which is preliminary data.</text>
</comment>
<dbReference type="InterPro" id="IPR017224">
    <property type="entry name" value="Opine_Oxase_asu/HCN_bsu"/>
</dbReference>
<sequence length="476" mass="49575">MNRPTHDLIVIGAGPAGMSAALTAASLGMKTVLLDEQPHPGGQIYRNITQVAPHVAALLGPDYRHGQPLAQRLARSGVEIRSGAMVWDVARDLTVTAQKDGQSFQVQAPQVIAATGAMERATPIPGWTLPGVLNAGAAQIALKSAGAVPAGRVVLAGAGPLLLLVGCQLLDAGVAIAGIVETAPTANRWRALRHLPAALGAAAYLAKGARMLWRLRQAGVPMFSGATDLRVEGNGRAQALAFTAGGAVHTLDAGVVLLHHGVVPNTQMGRLLRVQHDWDAVQLAWRPRLDAFGETTLAGFRIAGDGAGIAGALAAEPAGALAALGAARALNRLNDTELRQRAAPMRRAVARQERIRPFLDNLYRPPEWLAAPGDETVICRCEEVTAGRIREMAHLGCQGPNQTKFFSRCGMGPCQGRTCGLAVTQILAQELGRPPGDVGAYHIRAPLKPVSLASLAALADAPAATTSTAITTEESA</sequence>
<gene>
    <name evidence="4" type="ORF">OIN59_17500</name>
</gene>
<evidence type="ECO:0000259" key="2">
    <source>
        <dbReference type="Pfam" id="PF07992"/>
    </source>
</evidence>
<reference evidence="4" key="1">
    <citation type="submission" date="2022-10" db="EMBL/GenBank/DDBJ databases">
        <title>Description of microaerobic benzene degrading bacteria.</title>
        <authorList>
            <person name="Bedics A."/>
            <person name="Tancsics A."/>
            <person name="Banerjee S."/>
        </authorList>
    </citation>
    <scope>NUCLEOTIDE SEQUENCE</scope>
    <source>
        <strain evidence="4">D2M1</strain>
    </source>
</reference>
<keyword evidence="5" id="KW-1185">Reference proteome</keyword>
<dbReference type="Pfam" id="PF07992">
    <property type="entry name" value="Pyr_redox_2"/>
    <property type="match status" value="1"/>
</dbReference>
<dbReference type="PANTHER" id="PTHR42949">
    <property type="entry name" value="ANAEROBIC GLYCEROL-3-PHOSPHATE DEHYDROGENASE SUBUNIT B"/>
    <property type="match status" value="1"/>
</dbReference>
<dbReference type="InterPro" id="IPR041854">
    <property type="entry name" value="BFD-like_2Fe2S-bd_dom_sf"/>
</dbReference>
<dbReference type="EMBL" id="JAPCKI010000011">
    <property type="protein sequence ID" value="MDD2179236.1"/>
    <property type="molecule type" value="Genomic_DNA"/>
</dbReference>
<dbReference type="PANTHER" id="PTHR42949:SF3">
    <property type="entry name" value="ANAEROBIC GLYCEROL-3-PHOSPHATE DEHYDROGENASE SUBUNIT B"/>
    <property type="match status" value="1"/>
</dbReference>
<dbReference type="Proteomes" id="UP001148932">
    <property type="component" value="Unassembled WGS sequence"/>
</dbReference>
<proteinExistence type="predicted"/>
<dbReference type="PRINTS" id="PR00469">
    <property type="entry name" value="PNDRDTASEII"/>
</dbReference>
<dbReference type="PRINTS" id="PR00368">
    <property type="entry name" value="FADPNR"/>
</dbReference>
<evidence type="ECO:0000256" key="1">
    <source>
        <dbReference type="ARBA" id="ARBA00023002"/>
    </source>
</evidence>
<dbReference type="Gene3D" id="1.10.10.1100">
    <property type="entry name" value="BFD-like [2Fe-2S]-binding domain"/>
    <property type="match status" value="1"/>
</dbReference>
<dbReference type="Pfam" id="PF17806">
    <property type="entry name" value="SO_alpha_A3"/>
    <property type="match status" value="1"/>
</dbReference>
<name>A0ABT5RZV2_9BURK</name>
<feature type="domain" description="FAD/NAD(P)-binding" evidence="2">
    <location>
        <begin position="7"/>
        <end position="307"/>
    </location>
</feature>